<reference evidence="3" key="1">
    <citation type="journal article" date="2013" name="Mol. Plant Microbe Interact.">
        <title>Global aspects of pacC regulation of pathogenicity genes in Colletotrichum gloeosporioides as revealed by transcriptome analysis.</title>
        <authorList>
            <person name="Alkan N."/>
            <person name="Meng X."/>
            <person name="Friedlander G."/>
            <person name="Reuveni E."/>
            <person name="Sukno S."/>
            <person name="Sherman A."/>
            <person name="Thon M."/>
            <person name="Fluhr R."/>
            <person name="Prusky D."/>
        </authorList>
    </citation>
    <scope>NUCLEOTIDE SEQUENCE [LARGE SCALE GENOMIC DNA]</scope>
    <source>
        <strain evidence="3">Cg-14</strain>
    </source>
</reference>
<sequence length="28" mass="3133">MRSNAINPYLDTRPYVGLRPTTPQKDAG</sequence>
<comment type="caution">
    <text evidence="2">The sequence shown here is derived from an EMBL/GenBank/DDBJ whole genome shotgun (WGS) entry which is preliminary data.</text>
</comment>
<evidence type="ECO:0000313" key="2">
    <source>
        <dbReference type="EMBL" id="EQB49398.1"/>
    </source>
</evidence>
<protein>
    <submittedName>
        <fullName evidence="2">Uncharacterized protein</fullName>
    </submittedName>
</protein>
<evidence type="ECO:0000256" key="1">
    <source>
        <dbReference type="SAM" id="MobiDB-lite"/>
    </source>
</evidence>
<name>T0K8N9_COLGC</name>
<organism evidence="2 3">
    <name type="scientific">Colletotrichum gloeosporioides (strain Cg-14)</name>
    <name type="common">Anthracnose fungus</name>
    <name type="synonym">Glomerella cingulata</name>
    <dbReference type="NCBI Taxonomy" id="1237896"/>
    <lineage>
        <taxon>Eukaryota</taxon>
        <taxon>Fungi</taxon>
        <taxon>Dikarya</taxon>
        <taxon>Ascomycota</taxon>
        <taxon>Pezizomycotina</taxon>
        <taxon>Sordariomycetes</taxon>
        <taxon>Hypocreomycetidae</taxon>
        <taxon>Glomerellales</taxon>
        <taxon>Glomerellaceae</taxon>
        <taxon>Colletotrichum</taxon>
        <taxon>Colletotrichum gloeosporioides species complex</taxon>
    </lineage>
</organism>
<gene>
    <name evidence="2" type="ORF">CGLO_11275</name>
</gene>
<accession>T0K8N9</accession>
<proteinExistence type="predicted"/>
<evidence type="ECO:0000313" key="3">
    <source>
        <dbReference type="Proteomes" id="UP000015530"/>
    </source>
</evidence>
<dbReference type="HOGENOM" id="CLU_3413088_0_0_1"/>
<dbReference type="EMBL" id="AMYD01002345">
    <property type="protein sequence ID" value="EQB49398.1"/>
    <property type="molecule type" value="Genomic_DNA"/>
</dbReference>
<dbReference type="Proteomes" id="UP000015530">
    <property type="component" value="Unassembled WGS sequence"/>
</dbReference>
<dbReference type="AlphaFoldDB" id="T0K8N9"/>
<feature type="region of interest" description="Disordered" evidence="1">
    <location>
        <begin position="1"/>
        <end position="28"/>
    </location>
</feature>